<sequence>MKAISNKIMIMLAVILALSSCDNEDYDLNPEIVEMGTLASPADNETVLLDTENDERVIFSWTLAKSADGGAISYRILFDEQGGDFQDPLFSAVSDNGGSSPSYTASAARLNVMAAEAGIPQLETGNIIWTVEAISSYHREQFGTSSIVQLSRPEGLAIFPEFMYIYGSATESANIENAIAFKEISSQLPNQDIQPGVFESITKLTPGEFYIANSDDTNEEDFTYYYVNDQGKIRIGEQPSTFNMEEGVYRVRMNLSQATISFSKISNIQLYIMANQEVKADLAYVGNHTFESTNGYFDFLVPGGPGAPDWLGGEEERYRFMFTLGEQTSYIGSFHTDDMNGSLVQGLNAYNVRPNGGEPDYYYNVYFLGPDAGYWQGAWKFPDELNGKSFTVRIVFDPKADHYYHELEIN</sequence>
<organism evidence="2 3">
    <name type="scientific">Autumnicola musiva</name>
    <dbReference type="NCBI Taxonomy" id="3075589"/>
    <lineage>
        <taxon>Bacteria</taxon>
        <taxon>Pseudomonadati</taxon>
        <taxon>Bacteroidota</taxon>
        <taxon>Flavobacteriia</taxon>
        <taxon>Flavobacteriales</taxon>
        <taxon>Flavobacteriaceae</taxon>
        <taxon>Autumnicola</taxon>
    </lineage>
</organism>
<feature type="domain" description="SusE outer membrane protein" evidence="1">
    <location>
        <begin position="36"/>
        <end position="131"/>
    </location>
</feature>
<evidence type="ECO:0000259" key="1">
    <source>
        <dbReference type="Pfam" id="PF14292"/>
    </source>
</evidence>
<comment type="caution">
    <text evidence="2">The sequence shown here is derived from an EMBL/GenBank/DDBJ whole genome shotgun (WGS) entry which is preliminary data.</text>
</comment>
<dbReference type="InterPro" id="IPR025970">
    <property type="entry name" value="SusE"/>
</dbReference>
<name>A0ABU3DAA6_9FLAO</name>
<reference evidence="2 3" key="1">
    <citation type="submission" date="2023-09" db="EMBL/GenBank/DDBJ databases">
        <authorList>
            <person name="Rey-Velasco X."/>
        </authorList>
    </citation>
    <scope>NUCLEOTIDE SEQUENCE [LARGE SCALE GENOMIC DNA]</scope>
    <source>
        <strain evidence="2 3">F117</strain>
    </source>
</reference>
<evidence type="ECO:0000313" key="2">
    <source>
        <dbReference type="EMBL" id="MDT0677883.1"/>
    </source>
</evidence>
<proteinExistence type="predicted"/>
<gene>
    <name evidence="2" type="ORF">RM539_14950</name>
</gene>
<evidence type="ECO:0000313" key="3">
    <source>
        <dbReference type="Proteomes" id="UP001262582"/>
    </source>
</evidence>
<dbReference type="PROSITE" id="PS51257">
    <property type="entry name" value="PROKAR_LIPOPROTEIN"/>
    <property type="match status" value="1"/>
</dbReference>
<dbReference type="EMBL" id="JAVRHK010000013">
    <property type="protein sequence ID" value="MDT0677883.1"/>
    <property type="molecule type" value="Genomic_DNA"/>
</dbReference>
<dbReference type="Pfam" id="PF14292">
    <property type="entry name" value="SusE"/>
    <property type="match status" value="1"/>
</dbReference>
<dbReference type="RefSeq" id="WP_311504225.1">
    <property type="nucleotide sequence ID" value="NZ_JAVRHK010000013.1"/>
</dbReference>
<dbReference type="Proteomes" id="UP001262582">
    <property type="component" value="Unassembled WGS sequence"/>
</dbReference>
<keyword evidence="3" id="KW-1185">Reference proteome</keyword>
<accession>A0ABU3DAA6</accession>
<dbReference type="Gene3D" id="2.60.40.3620">
    <property type="match status" value="1"/>
</dbReference>
<protein>
    <submittedName>
        <fullName evidence="2">SusE domain-containing protein</fullName>
    </submittedName>
</protein>